<dbReference type="Proteomes" id="UP000656077">
    <property type="component" value="Unassembled WGS sequence"/>
</dbReference>
<name>A0A1V4IKX4_9CLOT</name>
<organism evidence="2 4">
    <name type="scientific">Clostridium chromiireducens</name>
    <dbReference type="NCBI Taxonomy" id="225345"/>
    <lineage>
        <taxon>Bacteria</taxon>
        <taxon>Bacillati</taxon>
        <taxon>Bacillota</taxon>
        <taxon>Clostridia</taxon>
        <taxon>Eubacteriales</taxon>
        <taxon>Clostridiaceae</taxon>
        <taxon>Clostridium</taxon>
    </lineage>
</organism>
<dbReference type="AlphaFoldDB" id="A0A1V4IKX4"/>
<dbReference type="Proteomes" id="UP000265930">
    <property type="component" value="Unassembled WGS sequence"/>
</dbReference>
<dbReference type="EMBL" id="MZGT01000038">
    <property type="protein sequence ID" value="OPJ60519.1"/>
    <property type="molecule type" value="Genomic_DNA"/>
</dbReference>
<keyword evidence="4" id="KW-1185">Reference proteome</keyword>
<dbReference type="Proteomes" id="UP000191056">
    <property type="component" value="Unassembled WGS sequence"/>
</dbReference>
<evidence type="ECO:0000313" key="4">
    <source>
        <dbReference type="Proteomes" id="UP000191056"/>
    </source>
</evidence>
<dbReference type="RefSeq" id="WP_079440497.1">
    <property type="nucleotide sequence ID" value="NZ_JBLZIA010000002.1"/>
</dbReference>
<comment type="caution">
    <text evidence="2">The sequence shown here is derived from an EMBL/GenBank/DDBJ whole genome shotgun (WGS) entry which is preliminary data.</text>
</comment>
<reference evidence="1" key="3">
    <citation type="submission" date="2019-12" db="EMBL/GenBank/DDBJ databases">
        <title>Microbes associate with the intestines of laboratory mice.</title>
        <authorList>
            <person name="Navarre W."/>
            <person name="Wong E."/>
        </authorList>
    </citation>
    <scope>NUCLEOTIDE SEQUENCE</scope>
    <source>
        <strain evidence="1">NM79_F5</strain>
    </source>
</reference>
<reference evidence="2 4" key="1">
    <citation type="submission" date="2017-03" db="EMBL/GenBank/DDBJ databases">
        <title>Genome sequence of Clostridium chromiireducens DSM 23318.</title>
        <authorList>
            <person name="Poehlein A."/>
            <person name="Daniel R."/>
        </authorList>
    </citation>
    <scope>NUCLEOTIDE SEQUENCE [LARGE SCALE GENOMIC DNA]</scope>
    <source>
        <strain evidence="2 4">DSM 23318</strain>
    </source>
</reference>
<gene>
    <name evidence="2" type="ORF">CLCHR_28660</name>
    <name evidence="3" type="ORF">D2A34_17460</name>
    <name evidence="1" type="ORF">GKZ28_16730</name>
</gene>
<sequence length="77" mass="8978">MTSEELELVNLTNQQYKALLVMQGKAYKKVLNLYKDYISDLEKIKMINQNMAVIDATILTELEDMKKHNKLLLKSCK</sequence>
<protein>
    <submittedName>
        <fullName evidence="2">Uncharacterized protein</fullName>
    </submittedName>
</protein>
<dbReference type="EMBL" id="WSRQ01000030">
    <property type="protein sequence ID" value="MVX65339.1"/>
    <property type="molecule type" value="Genomic_DNA"/>
</dbReference>
<evidence type="ECO:0000313" key="5">
    <source>
        <dbReference type="Proteomes" id="UP000265930"/>
    </source>
</evidence>
<dbReference type="EMBL" id="QXDJ01000004">
    <property type="protein sequence ID" value="RII33520.1"/>
    <property type="molecule type" value="Genomic_DNA"/>
</dbReference>
<proteinExistence type="predicted"/>
<evidence type="ECO:0000313" key="1">
    <source>
        <dbReference type="EMBL" id="MVX65339.1"/>
    </source>
</evidence>
<reference evidence="3 5" key="2">
    <citation type="submission" date="2018-08" db="EMBL/GenBank/DDBJ databases">
        <title>Genome of Clostridium chromiireducens C1, DSM12136.</title>
        <authorList>
            <person name="Xing M."/>
            <person name="Wei Y."/>
            <person name="Ang E.L."/>
            <person name="Zhao H."/>
            <person name="Zhang Y."/>
        </authorList>
    </citation>
    <scope>NUCLEOTIDE SEQUENCE [LARGE SCALE GENOMIC DNA]</scope>
    <source>
        <strain evidence="3 5">C1</strain>
    </source>
</reference>
<evidence type="ECO:0000313" key="3">
    <source>
        <dbReference type="EMBL" id="RII33520.1"/>
    </source>
</evidence>
<accession>A0A1V4IKX4</accession>
<evidence type="ECO:0000313" key="2">
    <source>
        <dbReference type="EMBL" id="OPJ60519.1"/>
    </source>
</evidence>